<accession>A0ACB5TEL3</accession>
<organism evidence="1 2">
    <name type="scientific">Ambrosiozyma monospora</name>
    <name type="common">Yeast</name>
    <name type="synonym">Endomycopsis monosporus</name>
    <dbReference type="NCBI Taxonomy" id="43982"/>
    <lineage>
        <taxon>Eukaryota</taxon>
        <taxon>Fungi</taxon>
        <taxon>Dikarya</taxon>
        <taxon>Ascomycota</taxon>
        <taxon>Saccharomycotina</taxon>
        <taxon>Pichiomycetes</taxon>
        <taxon>Pichiales</taxon>
        <taxon>Pichiaceae</taxon>
        <taxon>Ambrosiozyma</taxon>
    </lineage>
</organism>
<comment type="caution">
    <text evidence="1">The sequence shown here is derived from an EMBL/GenBank/DDBJ whole genome shotgun (WGS) entry which is preliminary data.</text>
</comment>
<name>A0ACB5TEL3_AMBMO</name>
<proteinExistence type="predicted"/>
<evidence type="ECO:0000313" key="2">
    <source>
        <dbReference type="Proteomes" id="UP001165064"/>
    </source>
</evidence>
<reference evidence="1" key="1">
    <citation type="submission" date="2023-04" db="EMBL/GenBank/DDBJ databases">
        <title>Ambrosiozyma monospora NBRC 10751.</title>
        <authorList>
            <person name="Ichikawa N."/>
            <person name="Sato H."/>
            <person name="Tonouchi N."/>
        </authorList>
    </citation>
    <scope>NUCLEOTIDE SEQUENCE</scope>
    <source>
        <strain evidence="1">NBRC 10751</strain>
    </source>
</reference>
<gene>
    <name evidence="1" type="ORF">Amon02_000811400</name>
</gene>
<dbReference type="EMBL" id="BSXS01007018">
    <property type="protein sequence ID" value="GME86895.1"/>
    <property type="molecule type" value="Genomic_DNA"/>
</dbReference>
<evidence type="ECO:0000313" key="1">
    <source>
        <dbReference type="EMBL" id="GME86895.1"/>
    </source>
</evidence>
<protein>
    <submittedName>
        <fullName evidence="1">Unnamed protein product</fullName>
    </submittedName>
</protein>
<dbReference type="Proteomes" id="UP001165064">
    <property type="component" value="Unassembled WGS sequence"/>
</dbReference>
<sequence length="393" mass="44829">MNRLRQLVQNAKPDKNSGNSNRNNSSRASSTSSIEVKHSLSTETKAKDVTESTFNKPCYSIPTTESLLLNGRFSDITINAFGKDDKLHKIIICNSPFFEDLLCPPDYDESEAQVQVSDSKDVHSFSSTASVSFKTADSSLSEKQELQITEQQQSQTFSFSKNMSQYTGDICSVIRKSDTLYCLNFGCESRITKESFELMLHRLYGKPMVVREAMLGDEMLETGEYFGIPEIIDNIYVPAAVIIKSGDDTDSDQIIDILKDPKNYFRFDLEKPKSKCSVDSDAEISTNRLFDACMCFMLRNGWQLEVEKWDGIPIDTMVDIITKDYFFVPTEFDRALFIIKLIDRRVQVNNDEAAKLKHVLNEDLILSQISSDRLLWMMLLPYVWQLKLAKIED</sequence>
<keyword evidence="2" id="KW-1185">Reference proteome</keyword>